<dbReference type="EMBL" id="PGGW01000058">
    <property type="protein sequence ID" value="PJE96461.1"/>
    <property type="molecule type" value="Genomic_DNA"/>
</dbReference>
<reference evidence="1 2" key="1">
    <citation type="submission" date="2017-11" db="EMBL/GenBank/DDBJ databases">
        <title>Streptomyces carmine sp. nov., a novel actinomycete isolated from Sophora alopecuroides in Xinjiang, China.</title>
        <authorList>
            <person name="Wang Y."/>
            <person name="Luo X."/>
            <person name="Wan C."/>
            <person name="Zhang L."/>
        </authorList>
    </citation>
    <scope>NUCLEOTIDE SEQUENCE [LARGE SCALE GENOMIC DNA]</scope>
    <source>
        <strain evidence="1 2">TRM SA0054</strain>
    </source>
</reference>
<comment type="caution">
    <text evidence="1">The sequence shown here is derived from an EMBL/GenBank/DDBJ whole genome shotgun (WGS) entry which is preliminary data.</text>
</comment>
<sequence>MTVAALLNRECAGRGGPEDDPVVRRLATLRGAYTGAGTTFGTWTTWLDGLGALPPDPLETVSGLRDALADRPGAPGIVGRLDALRDERNRSAHGDRPRSRQEAAARVAGQLPHLEGALERARFLADLPWLLTVRCAYRPRTRTYDVEAGHVMGDHPDFERRTFTLGEPVGDDMLYLHTPDGPVPLSPFASTGFCAQCGRVEVCYAHRAAKRGGPAILKGFNTGHDIPAPELDEELRALPERARGGRR</sequence>
<keyword evidence="2" id="KW-1185">Reference proteome</keyword>
<gene>
    <name evidence="1" type="ORF">CUT44_18360</name>
</gene>
<dbReference type="AlphaFoldDB" id="A0A2M8LWX7"/>
<evidence type="ECO:0000313" key="1">
    <source>
        <dbReference type="EMBL" id="PJE96461.1"/>
    </source>
</evidence>
<protein>
    <submittedName>
        <fullName evidence="1">Uncharacterized protein</fullName>
    </submittedName>
</protein>
<evidence type="ECO:0000313" key="2">
    <source>
        <dbReference type="Proteomes" id="UP000230407"/>
    </source>
</evidence>
<name>A0A2M8LWX7_9ACTN</name>
<accession>A0A2M8LWX7</accession>
<proteinExistence type="predicted"/>
<organism evidence="1 2">
    <name type="scientific">Streptomyces carminius</name>
    <dbReference type="NCBI Taxonomy" id="2665496"/>
    <lineage>
        <taxon>Bacteria</taxon>
        <taxon>Bacillati</taxon>
        <taxon>Actinomycetota</taxon>
        <taxon>Actinomycetes</taxon>
        <taxon>Kitasatosporales</taxon>
        <taxon>Streptomycetaceae</taxon>
        <taxon>Streptomyces</taxon>
    </lineage>
</organism>
<dbReference type="Proteomes" id="UP000230407">
    <property type="component" value="Unassembled WGS sequence"/>
</dbReference>